<accession>X0VK53</accession>
<comment type="caution">
    <text evidence="1">The sequence shown here is derived from an EMBL/GenBank/DDBJ whole genome shotgun (WGS) entry which is preliminary data.</text>
</comment>
<sequence length="156" mass="16731">LSGADAAAVLLGEGADRMRGLRQIGLSAAQYGQQQDLNYFNQVNAGSQWEQMQWQQNQLAPWEIGKQEEMGYRNAGNAMFGQGSDTGAAAGIMGGGILSGGVNAQVQNPNSWYNQNPWQGGQPQYNAANISQGMTDLNRPTYGAPQGTYDQLPFGQ</sequence>
<evidence type="ECO:0000313" key="1">
    <source>
        <dbReference type="EMBL" id="GAG12878.1"/>
    </source>
</evidence>
<gene>
    <name evidence="1" type="ORF">S01H1_37544</name>
</gene>
<reference evidence="1" key="1">
    <citation type="journal article" date="2014" name="Front. Microbiol.">
        <title>High frequency of phylogenetically diverse reductive dehalogenase-homologous genes in deep subseafloor sedimentary metagenomes.</title>
        <authorList>
            <person name="Kawai M."/>
            <person name="Futagami T."/>
            <person name="Toyoda A."/>
            <person name="Takaki Y."/>
            <person name="Nishi S."/>
            <person name="Hori S."/>
            <person name="Arai W."/>
            <person name="Tsubouchi T."/>
            <person name="Morono Y."/>
            <person name="Uchiyama I."/>
            <person name="Ito T."/>
            <person name="Fujiyama A."/>
            <person name="Inagaki F."/>
            <person name="Takami H."/>
        </authorList>
    </citation>
    <scope>NUCLEOTIDE SEQUENCE</scope>
    <source>
        <strain evidence="1">Expedition CK06-06</strain>
    </source>
</reference>
<dbReference type="AlphaFoldDB" id="X0VK53"/>
<dbReference type="EMBL" id="BARS01023591">
    <property type="protein sequence ID" value="GAG12878.1"/>
    <property type="molecule type" value="Genomic_DNA"/>
</dbReference>
<feature type="non-terminal residue" evidence="1">
    <location>
        <position position="1"/>
    </location>
</feature>
<organism evidence="1">
    <name type="scientific">marine sediment metagenome</name>
    <dbReference type="NCBI Taxonomy" id="412755"/>
    <lineage>
        <taxon>unclassified sequences</taxon>
        <taxon>metagenomes</taxon>
        <taxon>ecological metagenomes</taxon>
    </lineage>
</organism>
<name>X0VK53_9ZZZZ</name>
<protein>
    <submittedName>
        <fullName evidence="1">Uncharacterized protein</fullName>
    </submittedName>
</protein>
<proteinExistence type="predicted"/>